<name>A0A4V3JR17_9LEPT</name>
<reference evidence="1" key="1">
    <citation type="journal article" date="2019" name="PLoS Negl. Trop. Dis.">
        <title>Revisiting the worldwide diversity of Leptospira species in the environment.</title>
        <authorList>
            <person name="Vincent A.T."/>
            <person name="Schiettekatte O."/>
            <person name="Bourhy P."/>
            <person name="Veyrier F.J."/>
            <person name="Picardeau M."/>
        </authorList>
    </citation>
    <scope>NUCLEOTIDE SEQUENCE [LARGE SCALE GENOMIC DNA]</scope>
    <source>
        <strain evidence="1">201702476</strain>
    </source>
</reference>
<keyword evidence="2" id="KW-1185">Reference proteome</keyword>
<evidence type="ECO:0000313" key="1">
    <source>
        <dbReference type="EMBL" id="TGL58153.1"/>
    </source>
</evidence>
<accession>A0A4V3JR17</accession>
<dbReference type="EMBL" id="RQGD01000034">
    <property type="protein sequence ID" value="TGL58153.1"/>
    <property type="molecule type" value="Genomic_DNA"/>
</dbReference>
<sequence length="117" mass="13130">MAAGSYQRIDIRQLVLSANEGASESKVEEASLFTFRPGYPLQSLLSQRISAAILCAGSDFYFSIHHTALFNTYDCITVGWLNPVLHKWKFSVCIRFLAEKTIGKWAVLTKGSRGKWI</sequence>
<gene>
    <name evidence="1" type="ORF">EHQ58_12290</name>
</gene>
<dbReference type="AlphaFoldDB" id="A0A4V3JR17"/>
<evidence type="ECO:0000313" key="2">
    <source>
        <dbReference type="Proteomes" id="UP000297693"/>
    </source>
</evidence>
<dbReference type="Proteomes" id="UP000297693">
    <property type="component" value="Unassembled WGS sequence"/>
</dbReference>
<proteinExistence type="predicted"/>
<protein>
    <submittedName>
        <fullName evidence="1">Uncharacterized protein</fullName>
    </submittedName>
</protein>
<comment type="caution">
    <text evidence="1">The sequence shown here is derived from an EMBL/GenBank/DDBJ whole genome shotgun (WGS) entry which is preliminary data.</text>
</comment>
<dbReference type="RefSeq" id="WP_135624171.1">
    <property type="nucleotide sequence ID" value="NZ_RQGD01000034.1"/>
</dbReference>
<dbReference type="OrthoDB" id="337685at2"/>
<organism evidence="1 2">
    <name type="scientific">Leptospira ognonensis</name>
    <dbReference type="NCBI Taxonomy" id="2484945"/>
    <lineage>
        <taxon>Bacteria</taxon>
        <taxon>Pseudomonadati</taxon>
        <taxon>Spirochaetota</taxon>
        <taxon>Spirochaetia</taxon>
        <taxon>Leptospirales</taxon>
        <taxon>Leptospiraceae</taxon>
        <taxon>Leptospira</taxon>
    </lineage>
</organism>